<dbReference type="Pfam" id="PF13041">
    <property type="entry name" value="PPR_2"/>
    <property type="match status" value="1"/>
</dbReference>
<sequence>PGWRTCSSSQASSKLPGSDPREISAGSSAGATEEQKDDDDDDDEGVEFGTLTDKFSSRKYYHKTTARFRDLKLQEEGEEEPERKPRRGPKNTPYWYFLRCKALIKEDKLAEALELFEVQMLKEERVQPEESNYTVLIGGCGRVGYVKKAFRLYNDMKKRGLIPTEATYTALFNACAESPWKDSGLQSALKLRQQLQSKNEELNLITYHALLKVCALCSDLRMCLDVLKEIVQKGHVVTAETFSFLLMSCIKDSENGFRFALQVWKQMNKLGIKADSHTYNLMLRAARDCGIGDPATASKLLLSPTESSPQLQLPPGRRKGKVKNQRKKASESAAVQLDVEAMEKQLFQESSVQPEEQIQQQNKDVARAEPAAPDSPSITHSRAGALMRRAQSEMEQEQAHPSQKLPSCNLPNLLDSRMPDTAVVSLGTVAMPSHRLALMGDVEGFLNKMKEDNAQPNIKTFTLLAELVEPQSPSESSLLALLDDHKVKVDVTFFNTLMRKRSKQGDLEGAKSVLPALAKRGLSPNLQTFCNLAIACHKQQDGLQLLSDLKRSGITPNKYIYSTLIAAAVRQLDYSYLTEILRDMRNNQVPPNEVIIRQLEFAARYPPKFDRYKYKNPYLEKIDGFRGYYYRWLKFMAGEETPHPWAKYRTVKPGGQDSEAEAVQEKGTTGY</sequence>
<reference evidence="3 4" key="1">
    <citation type="submission" date="2019-09" db="EMBL/GenBank/DDBJ databases">
        <title>Bird 10,000 Genomes (B10K) Project - Family phase.</title>
        <authorList>
            <person name="Zhang G."/>
        </authorList>
    </citation>
    <scope>NUCLEOTIDE SEQUENCE [LARGE SCALE GENOMIC DNA]</scope>
    <source>
        <strain evidence="3">B10K-CU-031-19</strain>
        <tissue evidence="3">Muscle</tissue>
    </source>
</reference>
<evidence type="ECO:0000256" key="2">
    <source>
        <dbReference type="SAM" id="MobiDB-lite"/>
    </source>
</evidence>
<dbReference type="GO" id="GO:0000049">
    <property type="term" value="F:tRNA binding"/>
    <property type="evidence" value="ECO:0007669"/>
    <property type="project" value="TreeGrafter"/>
</dbReference>
<feature type="region of interest" description="Disordered" evidence="2">
    <location>
        <begin position="650"/>
        <end position="671"/>
    </location>
</feature>
<feature type="compositionally biased region" description="Polar residues" evidence="2">
    <location>
        <begin position="348"/>
        <end position="363"/>
    </location>
</feature>
<dbReference type="GO" id="GO:0042780">
    <property type="term" value="P:tRNA 3'-end processing"/>
    <property type="evidence" value="ECO:0007669"/>
    <property type="project" value="TreeGrafter"/>
</dbReference>
<dbReference type="FunFam" id="1.25.40.10:FF:000638">
    <property type="entry name" value="Pentatricopeptide repeat domain 1"/>
    <property type="match status" value="1"/>
</dbReference>
<dbReference type="PANTHER" id="PTHR24014">
    <property type="entry name" value="2-OXOGLUTARATE AND IRON-DEPENDENT OXYGENASE DOMAIN-CONTAINING PROTEIN 2"/>
    <property type="match status" value="1"/>
</dbReference>
<proteinExistence type="predicted"/>
<comment type="caution">
    <text evidence="3">The sequence shown here is derived from an EMBL/GenBank/DDBJ whole genome shotgun (WGS) entry which is preliminary data.</text>
</comment>
<gene>
    <name evidence="3" type="primary">Ptcd1</name>
    <name evidence="3" type="ORF">CHAPAP_R14929</name>
</gene>
<evidence type="ECO:0000313" key="3">
    <source>
        <dbReference type="EMBL" id="NXD96344.1"/>
    </source>
</evidence>
<dbReference type="InterPro" id="IPR002885">
    <property type="entry name" value="PPR_rpt"/>
</dbReference>
<dbReference type="Proteomes" id="UP000541605">
    <property type="component" value="Unassembled WGS sequence"/>
</dbReference>
<dbReference type="PROSITE" id="PS51375">
    <property type="entry name" value="PPR"/>
    <property type="match status" value="2"/>
</dbReference>
<keyword evidence="4" id="KW-1185">Reference proteome</keyword>
<feature type="non-terminal residue" evidence="3">
    <location>
        <position position="671"/>
    </location>
</feature>
<dbReference type="PANTHER" id="PTHR24014:SF6">
    <property type="entry name" value="PENTATRICOPEPTIDE REPEAT-CONTAINING PROTEIN 1, MITOCHONDRIAL"/>
    <property type="match status" value="1"/>
</dbReference>
<dbReference type="AlphaFoldDB" id="A0A7K8J085"/>
<feature type="compositionally biased region" description="Acidic residues" evidence="2">
    <location>
        <begin position="35"/>
        <end position="46"/>
    </location>
</feature>
<dbReference type="Pfam" id="PF13812">
    <property type="entry name" value="PPR_3"/>
    <property type="match status" value="3"/>
</dbReference>
<protein>
    <submittedName>
        <fullName evidence="3">PTCD1 protein</fullName>
    </submittedName>
</protein>
<evidence type="ECO:0000256" key="1">
    <source>
        <dbReference type="PROSITE-ProRule" id="PRU00708"/>
    </source>
</evidence>
<feature type="repeat" description="PPR" evidence="1">
    <location>
        <begin position="129"/>
        <end position="163"/>
    </location>
</feature>
<dbReference type="FunFam" id="1.25.40.10:FF:000255">
    <property type="entry name" value="Pentatricopeptide repeat-containing protein 1, mitochondrial"/>
    <property type="match status" value="1"/>
</dbReference>
<feature type="non-terminal residue" evidence="3">
    <location>
        <position position="1"/>
    </location>
</feature>
<accession>A0A7K8J085</accession>
<dbReference type="NCBIfam" id="TIGR00756">
    <property type="entry name" value="PPR"/>
    <property type="match status" value="1"/>
</dbReference>
<dbReference type="GO" id="GO:0005759">
    <property type="term" value="C:mitochondrial matrix"/>
    <property type="evidence" value="ECO:0007669"/>
    <property type="project" value="TreeGrafter"/>
</dbReference>
<feature type="region of interest" description="Disordered" evidence="2">
    <location>
        <begin position="348"/>
        <end position="406"/>
    </location>
</feature>
<dbReference type="Gene3D" id="1.25.40.10">
    <property type="entry name" value="Tetratricopeptide repeat domain"/>
    <property type="match status" value="3"/>
</dbReference>
<evidence type="ECO:0000313" key="4">
    <source>
        <dbReference type="Proteomes" id="UP000541605"/>
    </source>
</evidence>
<feature type="region of interest" description="Disordered" evidence="2">
    <location>
        <begin position="1"/>
        <end position="49"/>
    </location>
</feature>
<dbReference type="InterPro" id="IPR011990">
    <property type="entry name" value="TPR-like_helical_dom_sf"/>
</dbReference>
<feature type="repeat" description="PPR" evidence="1">
    <location>
        <begin position="490"/>
        <end position="524"/>
    </location>
</feature>
<organism evidence="3 4">
    <name type="scientific">Chaetorhynchus papuensis</name>
    <name type="common">pygmy drongo</name>
    <dbReference type="NCBI Taxonomy" id="254446"/>
    <lineage>
        <taxon>Eukaryota</taxon>
        <taxon>Metazoa</taxon>
        <taxon>Chordata</taxon>
        <taxon>Craniata</taxon>
        <taxon>Vertebrata</taxon>
        <taxon>Euteleostomi</taxon>
        <taxon>Archelosauria</taxon>
        <taxon>Archosauria</taxon>
        <taxon>Dinosauria</taxon>
        <taxon>Saurischia</taxon>
        <taxon>Theropoda</taxon>
        <taxon>Coelurosauria</taxon>
        <taxon>Aves</taxon>
        <taxon>Neognathae</taxon>
        <taxon>Neoaves</taxon>
        <taxon>Telluraves</taxon>
        <taxon>Australaves</taxon>
        <taxon>Passeriformes</taxon>
        <taxon>Rhipiduridae</taxon>
        <taxon>Chaetorhynchus</taxon>
    </lineage>
</organism>
<feature type="compositionally biased region" description="Basic residues" evidence="2">
    <location>
        <begin position="316"/>
        <end position="327"/>
    </location>
</feature>
<name>A0A7K8J085_9PASS</name>
<feature type="region of interest" description="Disordered" evidence="2">
    <location>
        <begin position="303"/>
        <end position="335"/>
    </location>
</feature>
<dbReference type="FunFam" id="1.25.40.10:FF:001102">
    <property type="entry name" value="Pentatricopeptide repeat domain 1"/>
    <property type="match status" value="1"/>
</dbReference>
<feature type="compositionally biased region" description="Polar residues" evidence="2">
    <location>
        <begin position="1"/>
        <end position="15"/>
    </location>
</feature>
<dbReference type="EMBL" id="VWYX01000653">
    <property type="protein sequence ID" value="NXD96344.1"/>
    <property type="molecule type" value="Genomic_DNA"/>
</dbReference>